<keyword evidence="4" id="KW-0560">Oxidoreductase</keyword>
<protein>
    <recommendedName>
        <fullName evidence="7">Kynurenine 3-monooxygenase</fullName>
    </recommendedName>
</protein>
<name>A0ABQ9EUD1_TEGGR</name>
<accession>A0ABQ9EUD1</accession>
<reference evidence="5 6" key="1">
    <citation type="submission" date="2022-12" db="EMBL/GenBank/DDBJ databases">
        <title>Chromosome-level genome of Tegillarca granosa.</title>
        <authorList>
            <person name="Kim J."/>
        </authorList>
    </citation>
    <scope>NUCLEOTIDE SEQUENCE [LARGE SCALE GENOMIC DNA]</scope>
    <source>
        <strain evidence="5">Teg-2019</strain>
        <tissue evidence="5">Adductor muscle</tissue>
    </source>
</reference>
<keyword evidence="2" id="KW-0285">Flavoprotein</keyword>
<comment type="caution">
    <text evidence="5">The sequence shown here is derived from an EMBL/GenBank/DDBJ whole genome shotgun (WGS) entry which is preliminary data.</text>
</comment>
<dbReference type="SUPFAM" id="SSF51905">
    <property type="entry name" value="FAD/NAD(P)-binding domain"/>
    <property type="match status" value="1"/>
</dbReference>
<dbReference type="Gene3D" id="3.50.50.60">
    <property type="entry name" value="FAD/NAD(P)-binding domain"/>
    <property type="match status" value="1"/>
</dbReference>
<dbReference type="PANTHER" id="PTHR46028">
    <property type="entry name" value="KYNURENINE 3-MONOOXYGENASE"/>
    <property type="match status" value="1"/>
</dbReference>
<organism evidence="5 6">
    <name type="scientific">Tegillarca granosa</name>
    <name type="common">Malaysian cockle</name>
    <name type="synonym">Anadara granosa</name>
    <dbReference type="NCBI Taxonomy" id="220873"/>
    <lineage>
        <taxon>Eukaryota</taxon>
        <taxon>Metazoa</taxon>
        <taxon>Spiralia</taxon>
        <taxon>Lophotrochozoa</taxon>
        <taxon>Mollusca</taxon>
        <taxon>Bivalvia</taxon>
        <taxon>Autobranchia</taxon>
        <taxon>Pteriomorphia</taxon>
        <taxon>Arcoida</taxon>
        <taxon>Arcoidea</taxon>
        <taxon>Arcidae</taxon>
        <taxon>Tegillarca</taxon>
    </lineage>
</organism>
<dbReference type="PANTHER" id="PTHR46028:SF2">
    <property type="entry name" value="KYNURENINE 3-MONOOXYGENASE"/>
    <property type="match status" value="1"/>
</dbReference>
<evidence type="ECO:0000256" key="4">
    <source>
        <dbReference type="ARBA" id="ARBA00023002"/>
    </source>
</evidence>
<dbReference type="PRINTS" id="PR00420">
    <property type="entry name" value="RNGMNOXGNASE"/>
</dbReference>
<evidence type="ECO:0000256" key="1">
    <source>
        <dbReference type="ARBA" id="ARBA00001974"/>
    </source>
</evidence>
<feature type="non-terminal residue" evidence="5">
    <location>
        <position position="267"/>
    </location>
</feature>
<dbReference type="Proteomes" id="UP001217089">
    <property type="component" value="Unassembled WGS sequence"/>
</dbReference>
<keyword evidence="6" id="KW-1185">Reference proteome</keyword>
<evidence type="ECO:0000313" key="5">
    <source>
        <dbReference type="EMBL" id="KAJ8308780.1"/>
    </source>
</evidence>
<evidence type="ECO:0000313" key="6">
    <source>
        <dbReference type="Proteomes" id="UP001217089"/>
    </source>
</evidence>
<sequence length="267" mass="30510">MEVVKGRSINLALSVRGREALRAVGIEDIVVPKGIPMYARMIHGLDGKYRRKLNEVLLTGAENFPNLTCHFNHKFVNCNFETGEVVFESKDSELVNTTVDLIIGNDGAFSGVRRQMMKETLLNYQQEYIPHGYMELNIPPTADGEFAMGVNYLHIWPRNEYMMIALPNLDKTYTLTLFMPFEMFYAIKTEDDLMKFFYEKFPDSCSPYNVGGKAVIMGDAAHAMVPFYGQGMNCMRASVNSKLFLLRKFLDNLLYAAFPNKWVPLYT</sequence>
<dbReference type="InterPro" id="IPR036188">
    <property type="entry name" value="FAD/NAD-bd_sf"/>
</dbReference>
<dbReference type="EMBL" id="JARBDR010000657">
    <property type="protein sequence ID" value="KAJ8308780.1"/>
    <property type="molecule type" value="Genomic_DNA"/>
</dbReference>
<gene>
    <name evidence="5" type="ORF">KUTeg_013654</name>
</gene>
<comment type="cofactor">
    <cofactor evidence="1">
        <name>FAD</name>
        <dbReference type="ChEBI" id="CHEBI:57692"/>
    </cofactor>
</comment>
<evidence type="ECO:0008006" key="7">
    <source>
        <dbReference type="Google" id="ProtNLM"/>
    </source>
</evidence>
<evidence type="ECO:0000256" key="3">
    <source>
        <dbReference type="ARBA" id="ARBA00022827"/>
    </source>
</evidence>
<evidence type="ECO:0000256" key="2">
    <source>
        <dbReference type="ARBA" id="ARBA00022630"/>
    </source>
</evidence>
<keyword evidence="3" id="KW-0274">FAD</keyword>
<proteinExistence type="predicted"/>